<organism evidence="3 4">
    <name type="scientific">Paraburkholderia acidiphila</name>
    <dbReference type="NCBI Taxonomy" id="2571747"/>
    <lineage>
        <taxon>Bacteria</taxon>
        <taxon>Pseudomonadati</taxon>
        <taxon>Pseudomonadota</taxon>
        <taxon>Betaproteobacteria</taxon>
        <taxon>Burkholderiales</taxon>
        <taxon>Burkholderiaceae</taxon>
        <taxon>Paraburkholderia</taxon>
    </lineage>
</organism>
<dbReference type="Proteomes" id="UP000434209">
    <property type="component" value="Chromosome 3"/>
</dbReference>
<dbReference type="AlphaFoldDB" id="A0A7Z2JBK8"/>
<keyword evidence="1" id="KW-0175">Coiled coil</keyword>
<feature type="transmembrane region" description="Helical" evidence="2">
    <location>
        <begin position="285"/>
        <end position="307"/>
    </location>
</feature>
<keyword evidence="2" id="KW-0472">Membrane</keyword>
<keyword evidence="2" id="KW-0812">Transmembrane</keyword>
<gene>
    <name evidence="3" type="ORF">FAZ97_29690</name>
</gene>
<accession>A0A7Z2JBK8</accession>
<evidence type="ECO:0000256" key="1">
    <source>
        <dbReference type="SAM" id="Coils"/>
    </source>
</evidence>
<feature type="transmembrane region" description="Helical" evidence="2">
    <location>
        <begin position="259"/>
        <end position="279"/>
    </location>
</feature>
<evidence type="ECO:0000256" key="2">
    <source>
        <dbReference type="SAM" id="Phobius"/>
    </source>
</evidence>
<name>A0A7Z2JBK8_9BURK</name>
<evidence type="ECO:0000313" key="4">
    <source>
        <dbReference type="Proteomes" id="UP000434209"/>
    </source>
</evidence>
<keyword evidence="2" id="KW-1133">Transmembrane helix</keyword>
<dbReference type="KEGG" id="pacp:FAZ97_29690"/>
<sequence length="335" mass="37322">MTTLTPTDVKRLLEFSQFRMSLDRDTLDSSSATVRYLLENDYKKALSEDDLISNSIRANPEVLRVVIDFIDAQEQMRKSLQDEFWRLEQSYASLQSEVLDTAAKQYDRMRDPRGTLYASEDEPAQLYETVIHDEATKSSFFFCTVPERSLPQALNDGGDSITDISMPESLCEQLNLRTLVRVEAEELPQAIRIFLDAPQELYEIADDPSVEAEKASFLARSLRESGSERLTAAQRQFATYLTEAPIVPFEQSPLEPTSLLGIVTRVSGTGIGAYIGFVVVGSSPLLLITVPAGMVICGAASGLAHGLEDGLRNRIRDLLKNRQPRKSPAPKRPKS</sequence>
<keyword evidence="4" id="KW-1185">Reference proteome</keyword>
<proteinExistence type="predicted"/>
<reference evidence="3 4" key="1">
    <citation type="submission" date="2019-12" db="EMBL/GenBank/DDBJ databases">
        <title>Paraburkholderia acidiphila 7Q-K02 sp. nov and Paraburkholderia acidisoli DHF22 sp. nov., two strains isolated from forest soil.</title>
        <authorList>
            <person name="Gao Z."/>
            <person name="Qiu L."/>
        </authorList>
    </citation>
    <scope>NUCLEOTIDE SEQUENCE [LARGE SCALE GENOMIC DNA]</scope>
    <source>
        <strain evidence="3 4">7Q-K02</strain>
    </source>
</reference>
<dbReference type="RefSeq" id="WP_158762291.1">
    <property type="nucleotide sequence ID" value="NZ_CP046911.1"/>
</dbReference>
<dbReference type="EMBL" id="CP046911">
    <property type="protein sequence ID" value="QGZ59107.1"/>
    <property type="molecule type" value="Genomic_DNA"/>
</dbReference>
<protein>
    <submittedName>
        <fullName evidence="3">Uncharacterized protein</fullName>
    </submittedName>
</protein>
<dbReference type="OrthoDB" id="9901194at2"/>
<feature type="coiled-coil region" evidence="1">
    <location>
        <begin position="70"/>
        <end position="97"/>
    </location>
</feature>
<evidence type="ECO:0000313" key="3">
    <source>
        <dbReference type="EMBL" id="QGZ59107.1"/>
    </source>
</evidence>